<keyword evidence="3" id="KW-0862">Zinc</keyword>
<dbReference type="SUPFAM" id="SSF144232">
    <property type="entry name" value="HIT/MYND zinc finger-like"/>
    <property type="match status" value="1"/>
</dbReference>
<feature type="domain" description="MYND-type" evidence="5">
    <location>
        <begin position="9"/>
        <end position="47"/>
    </location>
</feature>
<proteinExistence type="predicted"/>
<organism evidence="6 7">
    <name type="scientific">Sclerotinia borealis (strain F-4128)</name>
    <dbReference type="NCBI Taxonomy" id="1432307"/>
    <lineage>
        <taxon>Eukaryota</taxon>
        <taxon>Fungi</taxon>
        <taxon>Dikarya</taxon>
        <taxon>Ascomycota</taxon>
        <taxon>Pezizomycotina</taxon>
        <taxon>Leotiomycetes</taxon>
        <taxon>Helotiales</taxon>
        <taxon>Sclerotiniaceae</taxon>
        <taxon>Sclerotinia</taxon>
    </lineage>
</organism>
<dbReference type="PROSITE" id="PS50865">
    <property type="entry name" value="ZF_MYND_2"/>
    <property type="match status" value="1"/>
</dbReference>
<dbReference type="Proteomes" id="UP000019487">
    <property type="component" value="Unassembled WGS sequence"/>
</dbReference>
<gene>
    <name evidence="6" type="ORF">SBOR_5722</name>
</gene>
<evidence type="ECO:0000256" key="2">
    <source>
        <dbReference type="ARBA" id="ARBA00022771"/>
    </source>
</evidence>
<comment type="caution">
    <text evidence="6">The sequence shown here is derived from an EMBL/GenBank/DDBJ whole genome shotgun (WGS) entry which is preliminary data.</text>
</comment>
<dbReference type="Pfam" id="PF01753">
    <property type="entry name" value="zf-MYND"/>
    <property type="match status" value="1"/>
</dbReference>
<dbReference type="OrthoDB" id="437457at2759"/>
<evidence type="ECO:0000259" key="5">
    <source>
        <dbReference type="PROSITE" id="PS50865"/>
    </source>
</evidence>
<evidence type="ECO:0000313" key="7">
    <source>
        <dbReference type="Proteomes" id="UP000019487"/>
    </source>
</evidence>
<dbReference type="STRING" id="1432307.W9CDG5"/>
<dbReference type="AlphaFoldDB" id="W9CDG5"/>
<evidence type="ECO:0000256" key="4">
    <source>
        <dbReference type="PROSITE-ProRule" id="PRU00134"/>
    </source>
</evidence>
<evidence type="ECO:0000313" key="6">
    <source>
        <dbReference type="EMBL" id="ESZ93901.1"/>
    </source>
</evidence>
<keyword evidence="1" id="KW-0479">Metal-binding</keyword>
<keyword evidence="2 4" id="KW-0863">Zinc-finger</keyword>
<keyword evidence="7" id="KW-1185">Reference proteome</keyword>
<sequence length="391" mass="45099">MSIPSCSICSVCFVFQSPGLLCASCKSISYCSSKCQKLDWFLHKVLCKDFASLAPRPSDDHRLAFYFPLDSDKPKLQWVWRPRTRHPEGGENIIELPNVEVLLRARDHTETIQIKIPLDSRRSAEDHTLTIFCHRGYLSDGADLNQSVIYMIARNKWPWTGPLLVLREDHPDCYSTSSDVVSADFRVVIQFLKDRCKYQQEEIKDPESPQGIVLRCMGDVSLVQGIFSTAVLRISASDPIHELEPTNVSRQMELPLLIRKYPREGSRYHDLHEIWFENESGAALNLDIRPDSETWGKALPEWQKDPGTIMVMRQDRRDITMEQVSAIVEFLKCRAETMNKVVMDRLAREQFVRHTFTKECFEKFLFDVFIPALLDGSAGFIYRKLKSPYSN</sequence>
<dbReference type="Gene3D" id="6.10.140.2220">
    <property type="match status" value="1"/>
</dbReference>
<name>W9CDG5_SCLBF</name>
<dbReference type="EMBL" id="AYSA01000281">
    <property type="protein sequence ID" value="ESZ93901.1"/>
    <property type="molecule type" value="Genomic_DNA"/>
</dbReference>
<dbReference type="InterPro" id="IPR002893">
    <property type="entry name" value="Znf_MYND"/>
</dbReference>
<evidence type="ECO:0000256" key="1">
    <source>
        <dbReference type="ARBA" id="ARBA00022723"/>
    </source>
</evidence>
<dbReference type="HOGENOM" id="CLU_806891_0_0_1"/>
<evidence type="ECO:0000256" key="3">
    <source>
        <dbReference type="ARBA" id="ARBA00022833"/>
    </source>
</evidence>
<protein>
    <recommendedName>
        <fullName evidence="5">MYND-type domain-containing protein</fullName>
    </recommendedName>
</protein>
<dbReference type="GO" id="GO:0008270">
    <property type="term" value="F:zinc ion binding"/>
    <property type="evidence" value="ECO:0007669"/>
    <property type="project" value="UniProtKB-KW"/>
</dbReference>
<reference evidence="6 7" key="1">
    <citation type="journal article" date="2014" name="Genome Announc.">
        <title>Draft genome sequence of Sclerotinia borealis, a psychrophilic plant pathogenic fungus.</title>
        <authorList>
            <person name="Mardanov A.V."/>
            <person name="Beletsky A.V."/>
            <person name="Kadnikov V.V."/>
            <person name="Ignatov A.N."/>
            <person name="Ravin N.V."/>
        </authorList>
    </citation>
    <scope>NUCLEOTIDE SEQUENCE [LARGE SCALE GENOMIC DNA]</scope>
    <source>
        <strain evidence="7">F-4157</strain>
    </source>
</reference>
<accession>W9CDG5</accession>